<reference evidence="3 4" key="1">
    <citation type="submission" date="2019-02" db="EMBL/GenBank/DDBJ databases">
        <title>Deep-cultivation of Planctomycetes and their phenomic and genomic characterization uncovers novel biology.</title>
        <authorList>
            <person name="Wiegand S."/>
            <person name="Jogler M."/>
            <person name="Boedeker C."/>
            <person name="Pinto D."/>
            <person name="Vollmers J."/>
            <person name="Rivas-Marin E."/>
            <person name="Kohn T."/>
            <person name="Peeters S.H."/>
            <person name="Heuer A."/>
            <person name="Rast P."/>
            <person name="Oberbeckmann S."/>
            <person name="Bunk B."/>
            <person name="Jeske O."/>
            <person name="Meyerdierks A."/>
            <person name="Storesund J.E."/>
            <person name="Kallscheuer N."/>
            <person name="Luecker S."/>
            <person name="Lage O.M."/>
            <person name="Pohl T."/>
            <person name="Merkel B.J."/>
            <person name="Hornburger P."/>
            <person name="Mueller R.-W."/>
            <person name="Bruemmer F."/>
            <person name="Labrenz M."/>
            <person name="Spormann A.M."/>
            <person name="Op Den Camp H."/>
            <person name="Overmann J."/>
            <person name="Amann R."/>
            <person name="Jetten M.S.M."/>
            <person name="Mascher T."/>
            <person name="Medema M.H."/>
            <person name="Devos D.P."/>
            <person name="Kaster A.-K."/>
            <person name="Ovreas L."/>
            <person name="Rohde M."/>
            <person name="Galperin M.Y."/>
            <person name="Jogler C."/>
        </authorList>
    </citation>
    <scope>NUCLEOTIDE SEQUENCE [LARGE SCALE GENOMIC DNA]</scope>
    <source>
        <strain evidence="3 4">Mal64</strain>
    </source>
</reference>
<feature type="compositionally biased region" description="Acidic residues" evidence="1">
    <location>
        <begin position="251"/>
        <end position="284"/>
    </location>
</feature>
<organism evidence="3 4">
    <name type="scientific">Pseudobythopirellula maris</name>
    <dbReference type="NCBI Taxonomy" id="2527991"/>
    <lineage>
        <taxon>Bacteria</taxon>
        <taxon>Pseudomonadati</taxon>
        <taxon>Planctomycetota</taxon>
        <taxon>Planctomycetia</taxon>
        <taxon>Pirellulales</taxon>
        <taxon>Lacipirellulaceae</taxon>
        <taxon>Pseudobythopirellula</taxon>
    </lineage>
</organism>
<dbReference type="EMBL" id="SJPQ01000001">
    <property type="protein sequence ID" value="TWT90642.1"/>
    <property type="molecule type" value="Genomic_DNA"/>
</dbReference>
<gene>
    <name evidence="3" type="ORF">Mal64_10360</name>
</gene>
<proteinExistence type="predicted"/>
<evidence type="ECO:0000256" key="1">
    <source>
        <dbReference type="SAM" id="MobiDB-lite"/>
    </source>
</evidence>
<keyword evidence="2" id="KW-1133">Transmembrane helix</keyword>
<evidence type="ECO:0000256" key="2">
    <source>
        <dbReference type="SAM" id="Phobius"/>
    </source>
</evidence>
<feature type="region of interest" description="Disordered" evidence="1">
    <location>
        <begin position="202"/>
        <end position="292"/>
    </location>
</feature>
<name>A0A5C5ZSX3_9BACT</name>
<keyword evidence="4" id="KW-1185">Reference proteome</keyword>
<keyword evidence="2" id="KW-0472">Membrane</keyword>
<protein>
    <recommendedName>
        <fullName evidence="5">Tetratricopeptide repeat-like domain-containing protein</fullName>
    </recommendedName>
</protein>
<evidence type="ECO:0008006" key="5">
    <source>
        <dbReference type="Google" id="ProtNLM"/>
    </source>
</evidence>
<feature type="transmembrane region" description="Helical" evidence="2">
    <location>
        <begin position="29"/>
        <end position="49"/>
    </location>
</feature>
<dbReference type="RefSeq" id="WP_146397690.1">
    <property type="nucleotide sequence ID" value="NZ_SJPQ01000001.1"/>
</dbReference>
<evidence type="ECO:0000313" key="4">
    <source>
        <dbReference type="Proteomes" id="UP000315440"/>
    </source>
</evidence>
<dbReference type="Proteomes" id="UP000315440">
    <property type="component" value="Unassembled WGS sequence"/>
</dbReference>
<accession>A0A5C5ZSX3</accession>
<sequence>MDSEHRHELNENVLAKGISRVWENYGQHATVGIIACVAVVAGLVSMNVYKQSDKAIRSAAWSGYQIAMEDARPNLAVLSQTAEEYPGEPVADWSSITWADGKLWTASTTWLRNRASAEEALATAEETYERLTGSGDDVVANRALLGLARVNELRGDLDQASDYYGKVRGAFADMAAERAEQLAKPSVQSSYAWLSGVETPGAAIDELGPGTTDAKPDDLAMPEETIDPDAALQGIYDSYDEERSAAPAGETEQETAAEEAAGESEATEPAAEEEAASEATEESDAPAAELPF</sequence>
<evidence type="ECO:0000313" key="3">
    <source>
        <dbReference type="EMBL" id="TWT90642.1"/>
    </source>
</evidence>
<comment type="caution">
    <text evidence="3">The sequence shown here is derived from an EMBL/GenBank/DDBJ whole genome shotgun (WGS) entry which is preliminary data.</text>
</comment>
<dbReference type="AlphaFoldDB" id="A0A5C5ZSX3"/>
<dbReference type="OrthoDB" id="265362at2"/>
<keyword evidence="2" id="KW-0812">Transmembrane</keyword>